<name>A0A0A9D5Z0_ARUDO</name>
<dbReference type="AlphaFoldDB" id="A0A0A9D5Z0"/>
<sequence length="105" mass="11812">MIAKDNPIIYSNETNLRHPEPARLTTPCLGVVHNIIKHKKISLKPFDTPTKGAGKKCLLLAQNIYTLQYLVAIDDREPTVALSSEHIVIHHLLQTKQTSQKSYLS</sequence>
<protein>
    <submittedName>
        <fullName evidence="1">Uncharacterized protein</fullName>
    </submittedName>
</protein>
<evidence type="ECO:0000313" key="1">
    <source>
        <dbReference type="EMBL" id="JAD79137.1"/>
    </source>
</evidence>
<reference evidence="1" key="1">
    <citation type="submission" date="2014-09" db="EMBL/GenBank/DDBJ databases">
        <authorList>
            <person name="Magalhaes I.L.F."/>
            <person name="Oliveira U."/>
            <person name="Santos F.R."/>
            <person name="Vidigal T.H.D.A."/>
            <person name="Brescovit A.D."/>
            <person name="Santos A.J."/>
        </authorList>
    </citation>
    <scope>NUCLEOTIDE SEQUENCE</scope>
    <source>
        <tissue evidence="1">Shoot tissue taken approximately 20 cm above the soil surface</tissue>
    </source>
</reference>
<proteinExistence type="predicted"/>
<dbReference type="EMBL" id="GBRH01218758">
    <property type="protein sequence ID" value="JAD79137.1"/>
    <property type="molecule type" value="Transcribed_RNA"/>
</dbReference>
<reference evidence="1" key="2">
    <citation type="journal article" date="2015" name="Data Brief">
        <title>Shoot transcriptome of the giant reed, Arundo donax.</title>
        <authorList>
            <person name="Barrero R.A."/>
            <person name="Guerrero F.D."/>
            <person name="Moolhuijzen P."/>
            <person name="Goolsby J.A."/>
            <person name="Tidwell J."/>
            <person name="Bellgard S.E."/>
            <person name="Bellgard M.I."/>
        </authorList>
    </citation>
    <scope>NUCLEOTIDE SEQUENCE</scope>
    <source>
        <tissue evidence="1">Shoot tissue taken approximately 20 cm above the soil surface</tissue>
    </source>
</reference>
<accession>A0A0A9D5Z0</accession>
<organism evidence="1">
    <name type="scientific">Arundo donax</name>
    <name type="common">Giant reed</name>
    <name type="synonym">Donax arundinaceus</name>
    <dbReference type="NCBI Taxonomy" id="35708"/>
    <lineage>
        <taxon>Eukaryota</taxon>
        <taxon>Viridiplantae</taxon>
        <taxon>Streptophyta</taxon>
        <taxon>Embryophyta</taxon>
        <taxon>Tracheophyta</taxon>
        <taxon>Spermatophyta</taxon>
        <taxon>Magnoliopsida</taxon>
        <taxon>Liliopsida</taxon>
        <taxon>Poales</taxon>
        <taxon>Poaceae</taxon>
        <taxon>PACMAD clade</taxon>
        <taxon>Arundinoideae</taxon>
        <taxon>Arundineae</taxon>
        <taxon>Arundo</taxon>
    </lineage>
</organism>